<keyword evidence="1" id="KW-1133">Transmembrane helix</keyword>
<dbReference type="AlphaFoldDB" id="A0AAE0BTY1"/>
<dbReference type="EMBL" id="LGRX02033310">
    <property type="protein sequence ID" value="KAK3241800.1"/>
    <property type="molecule type" value="Genomic_DNA"/>
</dbReference>
<feature type="transmembrane region" description="Helical" evidence="1">
    <location>
        <begin position="92"/>
        <end position="113"/>
    </location>
</feature>
<keyword evidence="3" id="KW-1185">Reference proteome</keyword>
<sequence>MRERLKVSPLEAPAGDLEGRVCGSVTPGASAVGTRMGYAGVLVAVCVYDFSLSLLENVVDLPEDELRLAFVVAGFVAGMLLMVVFWKNMTTLSWLTAFLGGYYASSAISWMGYRADYTDTPNLWLSEFLSMESKVVDCEEVFCWFCAGLWPLGTLTGVYVQLYVMELAGLDSERHSGKPGEETPLIDMSQGVPRDPVEREIYKLEKKKEQAIEMRMRERQDLKDTKKKMKELGIKIGPNEEPENTDTKSSSYGSFLNISVRVHNTLQIISSLRNFPAFRYCCGSAGLSQQLRRNCVS</sequence>
<organism evidence="2 3">
    <name type="scientific">Cymbomonas tetramitiformis</name>
    <dbReference type="NCBI Taxonomy" id="36881"/>
    <lineage>
        <taxon>Eukaryota</taxon>
        <taxon>Viridiplantae</taxon>
        <taxon>Chlorophyta</taxon>
        <taxon>Pyramimonadophyceae</taxon>
        <taxon>Pyramimonadales</taxon>
        <taxon>Pyramimonadaceae</taxon>
        <taxon>Cymbomonas</taxon>
    </lineage>
</organism>
<comment type="caution">
    <text evidence="2">The sequence shown here is derived from an EMBL/GenBank/DDBJ whole genome shotgun (WGS) entry which is preliminary data.</text>
</comment>
<name>A0AAE0BTY1_9CHLO</name>
<evidence type="ECO:0008006" key="4">
    <source>
        <dbReference type="Google" id="ProtNLM"/>
    </source>
</evidence>
<evidence type="ECO:0000256" key="1">
    <source>
        <dbReference type="SAM" id="Phobius"/>
    </source>
</evidence>
<gene>
    <name evidence="2" type="ORF">CYMTET_48470</name>
</gene>
<dbReference type="Proteomes" id="UP001190700">
    <property type="component" value="Unassembled WGS sequence"/>
</dbReference>
<reference evidence="2 3" key="1">
    <citation type="journal article" date="2015" name="Genome Biol. Evol.">
        <title>Comparative Genomics of a Bacterivorous Green Alga Reveals Evolutionary Causalities and Consequences of Phago-Mixotrophic Mode of Nutrition.</title>
        <authorList>
            <person name="Burns J.A."/>
            <person name="Paasch A."/>
            <person name="Narechania A."/>
            <person name="Kim E."/>
        </authorList>
    </citation>
    <scope>NUCLEOTIDE SEQUENCE [LARGE SCALE GENOMIC DNA]</scope>
    <source>
        <strain evidence="2 3">PLY_AMNH</strain>
    </source>
</reference>
<proteinExistence type="predicted"/>
<keyword evidence="1" id="KW-0472">Membrane</keyword>
<keyword evidence="1" id="KW-0812">Transmembrane</keyword>
<evidence type="ECO:0000313" key="3">
    <source>
        <dbReference type="Proteomes" id="UP001190700"/>
    </source>
</evidence>
<accession>A0AAE0BTY1</accession>
<feature type="transmembrane region" description="Helical" evidence="1">
    <location>
        <begin position="67"/>
        <end position="86"/>
    </location>
</feature>
<protein>
    <recommendedName>
        <fullName evidence="4">DUF4203 domain-containing protein</fullName>
    </recommendedName>
</protein>
<feature type="transmembrane region" description="Helical" evidence="1">
    <location>
        <begin position="36"/>
        <end position="55"/>
    </location>
</feature>
<evidence type="ECO:0000313" key="2">
    <source>
        <dbReference type="EMBL" id="KAK3241800.1"/>
    </source>
</evidence>